<dbReference type="Proteomes" id="UP000284767">
    <property type="component" value="Unassembled WGS sequence"/>
</dbReference>
<name>A0A069QFU9_PSEAI</name>
<proteinExistence type="predicted"/>
<reference evidence="4 7" key="2">
    <citation type="submission" date="2017-08" db="EMBL/GenBank/DDBJ databases">
        <authorList>
            <person name="Feschi L."/>
            <person name="Jeukens J."/>
            <person name="Emond-Rheault J.-G."/>
            <person name="Kukavica-Ibrulj I."/>
            <person name="Boyle B."/>
            <person name="Levesque R.C."/>
        </authorList>
    </citation>
    <scope>NUCLEOTIDE SEQUENCE [LARGE SCALE GENOMIC DNA]</scope>
    <source>
        <strain evidence="4 7">PA-W36</strain>
    </source>
</reference>
<dbReference type="KEGG" id="paeb:NCGM1900_2991"/>
<evidence type="ECO:0000313" key="2">
    <source>
        <dbReference type="EMBL" id="MUI37711.1"/>
    </source>
</evidence>
<dbReference type="OMA" id="MIENSLC"/>
<evidence type="ECO:0000256" key="1">
    <source>
        <dbReference type="SAM" id="SignalP"/>
    </source>
</evidence>
<reference evidence="4 7" key="3">
    <citation type="submission" date="2019-01" db="EMBL/GenBank/DDBJ databases">
        <title>The Pseudomonas aeruginosa pan-genome provides new insights on its population structure, horizontal gene transfer and pathogenicity.</title>
        <authorList>
            <person name="Freschi L."/>
            <person name="Vincent A.T."/>
            <person name="Jeukens J."/>
            <person name="Emond-Rheault J.-G."/>
            <person name="Kukavica-Ibrulj I."/>
            <person name="Dupont M.-J."/>
            <person name="Charette S.J."/>
            <person name="Boyle B."/>
            <person name="Levesque R.C."/>
        </authorList>
    </citation>
    <scope>NUCLEOTIDE SEQUENCE [LARGE SCALE GENOMIC DNA]</scope>
    <source>
        <strain evidence="4 7">PA-W36</strain>
    </source>
</reference>
<dbReference type="EMBL" id="WOAD01000021">
    <property type="protein sequence ID" value="MUI37711.1"/>
    <property type="molecule type" value="Genomic_DNA"/>
</dbReference>
<sequence>MRPMYAVAILFLLAGCSSVPAEKTRAIPAERLLGYQQPVSGGGRLEVHRDYGYLGGGCYVAFLIDRQVAARIGVGEEASFQVPAGEHVVGIGIDTQDDTLCGKGLLNRELRTRIAADGNARFRIVSEASSGFDIRAE</sequence>
<evidence type="ECO:0000313" key="6">
    <source>
        <dbReference type="Proteomes" id="UP000194857"/>
    </source>
</evidence>
<evidence type="ECO:0000313" key="8">
    <source>
        <dbReference type="Proteomes" id="UP000433532"/>
    </source>
</evidence>
<gene>
    <name evidence="3" type="ORF">CAZ10_22225</name>
    <name evidence="2" type="ORF">GNQ48_22125</name>
    <name evidence="4" type="ORF">IPC1295_28760</name>
    <name evidence="5" type="ORF">L4V69_11975</name>
</gene>
<feature type="signal peptide" evidence="1">
    <location>
        <begin position="1"/>
        <end position="21"/>
    </location>
</feature>
<dbReference type="EMBL" id="CP136986">
    <property type="protein sequence ID" value="WOS79839.1"/>
    <property type="molecule type" value="Genomic_DNA"/>
</dbReference>
<protein>
    <submittedName>
        <fullName evidence="3">3-isopropylmalate dehydratase</fullName>
    </submittedName>
</protein>
<reference evidence="5" key="6">
    <citation type="submission" date="2023-10" db="EMBL/GenBank/DDBJ databases">
        <title>Pathogen: clinical or host-associated sample.</title>
        <authorList>
            <person name="Hergert J."/>
            <person name="Casey R."/>
            <person name="Wagner J."/>
            <person name="Young E.L."/>
            <person name="Oakeson K.F."/>
        </authorList>
    </citation>
    <scope>NUCLEOTIDE SEQUENCE</scope>
    <source>
        <strain evidence="5">2021CK-01020</strain>
    </source>
</reference>
<dbReference type="Proteomes" id="UP000433532">
    <property type="component" value="Unassembled WGS sequence"/>
</dbReference>
<reference evidence="3 6" key="1">
    <citation type="submission" date="2017-05" db="EMBL/GenBank/DDBJ databases">
        <authorList>
            <person name="Song R."/>
            <person name="Chenine A.L."/>
            <person name="Ruprecht R.M."/>
        </authorList>
    </citation>
    <scope>NUCLEOTIDE SEQUENCE [LARGE SCALE GENOMIC DNA]</scope>
    <source>
        <strain evidence="3 6">S567_C10_BS</strain>
    </source>
</reference>
<feature type="chain" id="PRO_5015027746" evidence="1">
    <location>
        <begin position="22"/>
        <end position="137"/>
    </location>
</feature>
<dbReference type="PROSITE" id="PS51257">
    <property type="entry name" value="PROKAR_LIPOPROTEIN"/>
    <property type="match status" value="1"/>
</dbReference>
<dbReference type="EMBL" id="NSNE01000024">
    <property type="protein sequence ID" value="RPM05594.1"/>
    <property type="molecule type" value="Genomic_DNA"/>
</dbReference>
<keyword evidence="1" id="KW-0732">Signal</keyword>
<accession>A0A069QFU9</accession>
<reference evidence="5" key="5">
    <citation type="submission" date="2023-06" db="EMBL/GenBank/DDBJ databases">
        <authorList>
            <consortium name="Clinical and Environmental Microbiology Branch: Whole genome sequencing antimicrobial resistance pathogens in the healthcare setting"/>
        </authorList>
    </citation>
    <scope>NUCLEOTIDE SEQUENCE</scope>
    <source>
        <strain evidence="5">2021CK-01020</strain>
    </source>
</reference>
<evidence type="ECO:0000313" key="3">
    <source>
        <dbReference type="EMBL" id="OTI58926.1"/>
    </source>
</evidence>
<dbReference type="AlphaFoldDB" id="A0A069QFU9"/>
<dbReference type="Proteomes" id="UP000194857">
    <property type="component" value="Unassembled WGS sequence"/>
</dbReference>
<evidence type="ECO:0000313" key="7">
    <source>
        <dbReference type="Proteomes" id="UP000284767"/>
    </source>
</evidence>
<dbReference type="RefSeq" id="WP_003091632.1">
    <property type="nucleotide sequence ID" value="NZ_AP014622.1"/>
</dbReference>
<dbReference type="Proteomes" id="UP001297540">
    <property type="component" value="Chromosome"/>
</dbReference>
<organism evidence="3 6">
    <name type="scientific">Pseudomonas aeruginosa</name>
    <dbReference type="NCBI Taxonomy" id="287"/>
    <lineage>
        <taxon>Bacteria</taxon>
        <taxon>Pseudomonadati</taxon>
        <taxon>Pseudomonadota</taxon>
        <taxon>Gammaproteobacteria</taxon>
        <taxon>Pseudomonadales</taxon>
        <taxon>Pseudomonadaceae</taxon>
        <taxon>Pseudomonas</taxon>
    </lineage>
</organism>
<evidence type="ECO:0000313" key="5">
    <source>
        <dbReference type="EMBL" id="WOS79839.1"/>
    </source>
</evidence>
<evidence type="ECO:0000313" key="4">
    <source>
        <dbReference type="EMBL" id="RPM05594.1"/>
    </source>
</evidence>
<reference evidence="2 8" key="4">
    <citation type="submission" date="2019-11" db="EMBL/GenBank/DDBJ databases">
        <title>Genomes of ocular Pseudomonas aeruginosa isolates.</title>
        <authorList>
            <person name="Khan M."/>
            <person name="Rice S.A."/>
            <person name="Willcox M.D.P."/>
            <person name="Stapleton F."/>
        </authorList>
    </citation>
    <scope>NUCLEOTIDE SEQUENCE [LARGE SCALE GENOMIC DNA]</scope>
    <source>
        <strain evidence="2 8">PA221</strain>
    </source>
</reference>
<dbReference type="EMBL" id="NFFZ01000012">
    <property type="protein sequence ID" value="OTI58926.1"/>
    <property type="molecule type" value="Genomic_DNA"/>
</dbReference>